<dbReference type="InterPro" id="IPR003423">
    <property type="entry name" value="OMP_efflux"/>
</dbReference>
<evidence type="ECO:0000256" key="1">
    <source>
        <dbReference type="ARBA" id="ARBA00004442"/>
    </source>
</evidence>
<evidence type="ECO:0000256" key="4">
    <source>
        <dbReference type="ARBA" id="ARBA00022452"/>
    </source>
</evidence>
<reference evidence="9 10" key="1">
    <citation type="submission" date="2024-09" db="EMBL/GenBank/DDBJ databases">
        <title>Novel species of the genus Pelomonas and Roseateles isolated from streams.</title>
        <authorList>
            <person name="Lu H."/>
        </authorList>
    </citation>
    <scope>NUCLEOTIDE SEQUENCE [LARGE SCALE GENOMIC DNA]</scope>
    <source>
        <strain evidence="9 10">BYS96W</strain>
    </source>
</reference>
<evidence type="ECO:0000256" key="7">
    <source>
        <dbReference type="ARBA" id="ARBA00023237"/>
    </source>
</evidence>
<evidence type="ECO:0000256" key="3">
    <source>
        <dbReference type="ARBA" id="ARBA00022448"/>
    </source>
</evidence>
<dbReference type="EMBL" id="JBIGIA010000006">
    <property type="protein sequence ID" value="MFG6457129.1"/>
    <property type="molecule type" value="Genomic_DNA"/>
</dbReference>
<comment type="subcellular location">
    <subcellularLocation>
        <location evidence="1">Cell outer membrane</location>
    </subcellularLocation>
</comment>
<keyword evidence="10" id="KW-1185">Reference proteome</keyword>
<keyword evidence="6" id="KW-0472">Membrane</keyword>
<keyword evidence="7" id="KW-0998">Cell outer membrane</keyword>
<keyword evidence="3" id="KW-0813">Transport</keyword>
<protein>
    <submittedName>
        <fullName evidence="9">TolC family protein</fullName>
    </submittedName>
</protein>
<comment type="caution">
    <text evidence="9">The sequence shown here is derived from an EMBL/GenBank/DDBJ whole genome shotgun (WGS) entry which is preliminary data.</text>
</comment>
<dbReference type="InterPro" id="IPR051906">
    <property type="entry name" value="TolC-like"/>
</dbReference>
<evidence type="ECO:0000256" key="2">
    <source>
        <dbReference type="ARBA" id="ARBA00007613"/>
    </source>
</evidence>
<comment type="similarity">
    <text evidence="2">Belongs to the outer membrane factor (OMF) (TC 1.B.17) family.</text>
</comment>
<evidence type="ECO:0000256" key="6">
    <source>
        <dbReference type="ARBA" id="ARBA00023136"/>
    </source>
</evidence>
<keyword evidence="8" id="KW-0732">Signal</keyword>
<proteinExistence type="inferred from homology"/>
<gene>
    <name evidence="9" type="ORF">ACG00X_09810</name>
</gene>
<evidence type="ECO:0000256" key="5">
    <source>
        <dbReference type="ARBA" id="ARBA00022692"/>
    </source>
</evidence>
<feature type="signal peptide" evidence="8">
    <location>
        <begin position="1"/>
        <end position="23"/>
    </location>
</feature>
<dbReference type="SUPFAM" id="SSF56954">
    <property type="entry name" value="Outer membrane efflux proteins (OEP)"/>
    <property type="match status" value="1"/>
</dbReference>
<dbReference type="Gene3D" id="1.20.1600.10">
    <property type="entry name" value="Outer membrane efflux proteins (OEP)"/>
    <property type="match status" value="1"/>
</dbReference>
<accession>A0ABW7G5C1</accession>
<organism evidence="9 10">
    <name type="scientific">Pelomonas nitida</name>
    <dbReference type="NCBI Taxonomy" id="3299027"/>
    <lineage>
        <taxon>Bacteria</taxon>
        <taxon>Pseudomonadati</taxon>
        <taxon>Pseudomonadota</taxon>
        <taxon>Betaproteobacteria</taxon>
        <taxon>Burkholderiales</taxon>
        <taxon>Sphaerotilaceae</taxon>
        <taxon>Roseateles</taxon>
    </lineage>
</organism>
<evidence type="ECO:0000256" key="8">
    <source>
        <dbReference type="SAM" id="SignalP"/>
    </source>
</evidence>
<feature type="chain" id="PRO_5045498822" evidence="8">
    <location>
        <begin position="24"/>
        <end position="445"/>
    </location>
</feature>
<evidence type="ECO:0000313" key="9">
    <source>
        <dbReference type="EMBL" id="MFG6457129.1"/>
    </source>
</evidence>
<sequence>MFVRQSSIALLAVLALCSRPALAQLRCNEETARAASTASAAAPSAEPSDPRSQLQLLVSQVLGRSKQIGAAHLLKLAAEADLEEARAQRMPTLSVGLGTSRVSVTPELGPKVEGQQSHAGFSITAPLYDSGRITKLTEWRSQLLESARQGKANAEEQLSVQVVTLAMDRSRYQLQSQIYSQYVRRMACLVDALEMITKQDRGRSSELVQAQKSLQQADLSLEQSATSLRQTEVRLRRLAGEQLPPIVGMSNVLAELPKLEDIMDDVARGPDVAAADAQARAQRSYTESIVAGQRPSVSVSVTGNTIRGVGKQTDWGAGVNVNLPIYIPGADATVTSALRRTQAAEFQRDDLIESKRFRARELHEMATSALDRSRRIADLLRNSERVRASTLEQWQQLGRRSLFDVMSAEGDYYAMRVAHVNTLFDAEQVIALMWSLGRGVMVPLR</sequence>
<dbReference type="RefSeq" id="WP_394487961.1">
    <property type="nucleotide sequence ID" value="NZ_JBIGIA010000006.1"/>
</dbReference>
<dbReference type="Proteomes" id="UP001606305">
    <property type="component" value="Unassembled WGS sequence"/>
</dbReference>
<dbReference type="PANTHER" id="PTHR30026:SF20">
    <property type="entry name" value="OUTER MEMBRANE PROTEIN TOLC"/>
    <property type="match status" value="1"/>
</dbReference>
<dbReference type="Pfam" id="PF02321">
    <property type="entry name" value="OEP"/>
    <property type="match status" value="1"/>
</dbReference>
<keyword evidence="5" id="KW-0812">Transmembrane</keyword>
<evidence type="ECO:0000313" key="10">
    <source>
        <dbReference type="Proteomes" id="UP001606305"/>
    </source>
</evidence>
<keyword evidence="4" id="KW-1134">Transmembrane beta strand</keyword>
<name>A0ABW7G5C1_9BURK</name>
<dbReference type="PANTHER" id="PTHR30026">
    <property type="entry name" value="OUTER MEMBRANE PROTEIN TOLC"/>
    <property type="match status" value="1"/>
</dbReference>